<dbReference type="GO" id="GO:0010569">
    <property type="term" value="P:regulation of double-strand break repair via homologous recombination"/>
    <property type="evidence" value="ECO:0007669"/>
    <property type="project" value="InterPro"/>
</dbReference>
<dbReference type="RefSeq" id="XP_041440269.1">
    <property type="nucleotide sequence ID" value="XM_041584335.1"/>
</dbReference>
<dbReference type="InterPro" id="IPR026616">
    <property type="entry name" value="TEX15"/>
</dbReference>
<dbReference type="GeneID" id="121400666"/>
<keyword evidence="1" id="KW-1185">Reference proteome</keyword>
<accession>A0A8J1MEY3</accession>
<protein>
    <submittedName>
        <fullName evidence="2">Uncharacterized protein LOC121400666</fullName>
    </submittedName>
</protein>
<gene>
    <name evidence="2" type="primary">LOC121400666</name>
</gene>
<dbReference type="OrthoDB" id="10054471at2759"/>
<dbReference type="GO" id="GO:0007140">
    <property type="term" value="P:male meiotic nuclear division"/>
    <property type="evidence" value="ECO:0007669"/>
    <property type="project" value="InterPro"/>
</dbReference>
<dbReference type="GO" id="GO:0005634">
    <property type="term" value="C:nucleus"/>
    <property type="evidence" value="ECO:0007669"/>
    <property type="project" value="TreeGrafter"/>
</dbReference>
<organism evidence="1 2">
    <name type="scientific">Xenopus laevis</name>
    <name type="common">African clawed frog</name>
    <dbReference type="NCBI Taxonomy" id="8355"/>
    <lineage>
        <taxon>Eukaryota</taxon>
        <taxon>Metazoa</taxon>
        <taxon>Chordata</taxon>
        <taxon>Craniata</taxon>
        <taxon>Vertebrata</taxon>
        <taxon>Euteleostomi</taxon>
        <taxon>Amphibia</taxon>
        <taxon>Batrachia</taxon>
        <taxon>Anura</taxon>
        <taxon>Pipoidea</taxon>
        <taxon>Pipidae</taxon>
        <taxon>Xenopodinae</taxon>
        <taxon>Xenopus</taxon>
        <taxon>Xenopus</taxon>
    </lineage>
</organism>
<dbReference type="KEGG" id="xla:121400666"/>
<sequence length="213" mass="24550">MGERARTELRWRVLVGEKGTGPGVYLYEHDIDFKPVEKPRHCLPYASVSVRFLRQTTGTVLIPTARLILQSEKKVFQSRLKIAWLFFTENEKEVEKKQASFEHIAEWKFNFQKKYKRRGRPPPNKRSSVYCKDDPLSTGTTEIQRVSTLGNAEDGLVLKQPYPREVTDTSENSWCNLNTRSSTLMPAAKFSVHKRHRNPGHRMGIVSVYGSNP</sequence>
<dbReference type="PANTHER" id="PTHR22380">
    <property type="entry name" value="TESTIS-EXPRESSED PROTEIN 15"/>
    <property type="match status" value="1"/>
</dbReference>
<dbReference type="GO" id="GO:0007130">
    <property type="term" value="P:synaptonemal complex assembly"/>
    <property type="evidence" value="ECO:0007669"/>
    <property type="project" value="TreeGrafter"/>
</dbReference>
<dbReference type="AlphaFoldDB" id="A0A8J1MEY3"/>
<name>A0A8J1MEY3_XENLA</name>
<dbReference type="Proteomes" id="UP000186698">
    <property type="component" value="Chromosome 1L"/>
</dbReference>
<proteinExistence type="predicted"/>
<reference evidence="2" key="1">
    <citation type="submission" date="2025-08" db="UniProtKB">
        <authorList>
            <consortium name="RefSeq"/>
        </authorList>
    </citation>
    <scope>IDENTIFICATION</scope>
    <source>
        <strain evidence="2">J_2021</strain>
        <tissue evidence="2">Erythrocytes</tissue>
    </source>
</reference>
<evidence type="ECO:0000313" key="1">
    <source>
        <dbReference type="Proteomes" id="UP000186698"/>
    </source>
</evidence>
<evidence type="ECO:0000313" key="2">
    <source>
        <dbReference type="RefSeq" id="XP_041440269.1"/>
    </source>
</evidence>
<dbReference type="PANTHER" id="PTHR22380:SF1">
    <property type="entry name" value="TESTIS-EXPRESSED PROTEIN 15"/>
    <property type="match status" value="1"/>
</dbReference>